<dbReference type="GO" id="GO:0032044">
    <property type="term" value="C:DSIF complex"/>
    <property type="evidence" value="ECO:0007669"/>
    <property type="project" value="TreeGrafter"/>
</dbReference>
<keyword evidence="11" id="KW-1185">Reference proteome</keyword>
<dbReference type="GO" id="GO:0006355">
    <property type="term" value="P:regulation of DNA-templated transcription"/>
    <property type="evidence" value="ECO:0007669"/>
    <property type="project" value="InterPro"/>
</dbReference>
<keyword evidence="6" id="KW-0539">Nucleus</keyword>
<dbReference type="STRING" id="1447883.A0A2B7XMV8"/>
<dbReference type="GO" id="GO:0008270">
    <property type="term" value="F:zinc ion binding"/>
    <property type="evidence" value="ECO:0007669"/>
    <property type="project" value="InterPro"/>
</dbReference>
<organism evidence="10 11">
    <name type="scientific">Polytolypa hystricis (strain UAMH7299)</name>
    <dbReference type="NCBI Taxonomy" id="1447883"/>
    <lineage>
        <taxon>Eukaryota</taxon>
        <taxon>Fungi</taxon>
        <taxon>Dikarya</taxon>
        <taxon>Ascomycota</taxon>
        <taxon>Pezizomycotina</taxon>
        <taxon>Eurotiomycetes</taxon>
        <taxon>Eurotiomycetidae</taxon>
        <taxon>Onygenales</taxon>
        <taxon>Onygenales incertae sedis</taxon>
        <taxon>Polytolypa</taxon>
    </lineage>
</organism>
<evidence type="ECO:0000313" key="10">
    <source>
        <dbReference type="EMBL" id="PGH10143.1"/>
    </source>
</evidence>
<dbReference type="EMBL" id="PDNA01000149">
    <property type="protein sequence ID" value="PGH10143.1"/>
    <property type="molecule type" value="Genomic_DNA"/>
</dbReference>
<dbReference type="SUPFAM" id="SSF63393">
    <property type="entry name" value="RNA polymerase subunits"/>
    <property type="match status" value="1"/>
</dbReference>
<dbReference type="AlphaFoldDB" id="A0A2B7XMV8"/>
<dbReference type="PANTHER" id="PTHR12882:SF1">
    <property type="entry name" value="TRANSCRIPTION ELONGATION FACTOR SPT4"/>
    <property type="match status" value="1"/>
</dbReference>
<dbReference type="GO" id="GO:0000775">
    <property type="term" value="C:chromosome, centromeric region"/>
    <property type="evidence" value="ECO:0007669"/>
    <property type="project" value="UniProtKB-SubCell"/>
</dbReference>
<feature type="domain" description="Spt4/RpoE2 zinc finger" evidence="9">
    <location>
        <begin position="15"/>
        <end position="92"/>
    </location>
</feature>
<comment type="similarity">
    <text evidence="3">Belongs to the SPT4 family.</text>
</comment>
<name>A0A2B7XMV8_POLH7</name>
<accession>A0A2B7XMV8</accession>
<dbReference type="PANTHER" id="PTHR12882">
    <property type="entry name" value="SUPPRESSOR OF TY 4"/>
    <property type="match status" value="1"/>
</dbReference>
<dbReference type="InterPro" id="IPR022800">
    <property type="entry name" value="Spt4/RpoE2_Znf"/>
</dbReference>
<evidence type="ECO:0000259" key="9">
    <source>
        <dbReference type="SMART" id="SM01389"/>
    </source>
</evidence>
<dbReference type="SMART" id="SM01389">
    <property type="entry name" value="Spt4"/>
    <property type="match status" value="1"/>
</dbReference>
<dbReference type="GO" id="GO:0000993">
    <property type="term" value="F:RNA polymerase II complex binding"/>
    <property type="evidence" value="ECO:0007669"/>
    <property type="project" value="TreeGrafter"/>
</dbReference>
<sequence length="162" mass="17845">MSSTSFVTPGQQRSLRACMVCSIVQLHSKFMREGCPNCDHVLNLRGNSDAIQECTSQVFEGLIALADERASWVARWQRLDGYVPGTYAVKVTGSLPDEVLGSLEDAGIRYLPYVTSPLPTPHVLGFLKKLSFPLYVLCFKRTTIVGANNGFRRDGSAVDEET</sequence>
<dbReference type="CDD" id="cd07973">
    <property type="entry name" value="Spt4"/>
    <property type="match status" value="1"/>
</dbReference>
<evidence type="ECO:0000256" key="1">
    <source>
        <dbReference type="ARBA" id="ARBA00004123"/>
    </source>
</evidence>
<evidence type="ECO:0000256" key="5">
    <source>
        <dbReference type="ARBA" id="ARBA00023163"/>
    </source>
</evidence>
<keyword evidence="7" id="KW-0137">Centromere</keyword>
<evidence type="ECO:0000256" key="6">
    <source>
        <dbReference type="ARBA" id="ARBA00023242"/>
    </source>
</evidence>
<dbReference type="InterPro" id="IPR038510">
    <property type="entry name" value="Spt4_sf"/>
</dbReference>
<dbReference type="GO" id="GO:0003746">
    <property type="term" value="F:translation elongation factor activity"/>
    <property type="evidence" value="ECO:0007669"/>
    <property type="project" value="UniProtKB-KW"/>
</dbReference>
<proteinExistence type="inferred from homology"/>
<dbReference type="Gene3D" id="3.30.40.210">
    <property type="match status" value="1"/>
</dbReference>
<keyword evidence="10" id="KW-0251">Elongation factor</keyword>
<evidence type="ECO:0000256" key="4">
    <source>
        <dbReference type="ARBA" id="ARBA00020182"/>
    </source>
</evidence>
<gene>
    <name evidence="10" type="ORF">AJ80_07594</name>
</gene>
<evidence type="ECO:0000256" key="2">
    <source>
        <dbReference type="ARBA" id="ARBA00004584"/>
    </source>
</evidence>
<keyword evidence="5" id="KW-0804">Transcription</keyword>
<evidence type="ECO:0000256" key="3">
    <source>
        <dbReference type="ARBA" id="ARBA00010464"/>
    </source>
</evidence>
<dbReference type="InterPro" id="IPR009287">
    <property type="entry name" value="Spt4"/>
</dbReference>
<evidence type="ECO:0000256" key="7">
    <source>
        <dbReference type="ARBA" id="ARBA00023328"/>
    </source>
</evidence>
<dbReference type="Pfam" id="PF06093">
    <property type="entry name" value="Spt4"/>
    <property type="match status" value="1"/>
</dbReference>
<comment type="caution">
    <text evidence="10">The sequence shown here is derived from an EMBL/GenBank/DDBJ whole genome shotgun (WGS) entry which is preliminary data.</text>
</comment>
<dbReference type="GO" id="GO:0140673">
    <property type="term" value="P:transcription elongation-coupled chromatin remodeling"/>
    <property type="evidence" value="ECO:0007669"/>
    <property type="project" value="InterPro"/>
</dbReference>
<keyword evidence="10" id="KW-0648">Protein biosynthesis</keyword>
<dbReference type="InterPro" id="IPR029040">
    <property type="entry name" value="RPABC4/Spt4"/>
</dbReference>
<evidence type="ECO:0000256" key="8">
    <source>
        <dbReference type="ARBA" id="ARBA00029869"/>
    </source>
</evidence>
<dbReference type="OrthoDB" id="248751at2759"/>
<evidence type="ECO:0000313" key="11">
    <source>
        <dbReference type="Proteomes" id="UP000224634"/>
    </source>
</evidence>
<reference evidence="10 11" key="1">
    <citation type="submission" date="2017-10" db="EMBL/GenBank/DDBJ databases">
        <title>Comparative genomics in systemic dimorphic fungi from Ajellomycetaceae.</title>
        <authorList>
            <person name="Munoz J.F."/>
            <person name="Mcewen J.G."/>
            <person name="Clay O.K."/>
            <person name="Cuomo C.A."/>
        </authorList>
    </citation>
    <scope>NUCLEOTIDE SEQUENCE [LARGE SCALE GENOMIC DNA]</scope>
    <source>
        <strain evidence="10 11">UAMH7299</strain>
    </source>
</reference>
<comment type="subcellular location">
    <subcellularLocation>
        <location evidence="2">Chromosome</location>
        <location evidence="2">Centromere</location>
    </subcellularLocation>
    <subcellularLocation>
        <location evidence="1">Nucleus</location>
    </subcellularLocation>
</comment>
<dbReference type="Proteomes" id="UP000224634">
    <property type="component" value="Unassembled WGS sequence"/>
</dbReference>
<protein>
    <recommendedName>
        <fullName evidence="4">Transcription elongation factor SPT4</fullName>
    </recommendedName>
    <alternativeName>
        <fullName evidence="8">Chromatin elongation factor SPT4</fullName>
    </alternativeName>
</protein>